<accession>A0A286HKK3</accession>
<gene>
    <name evidence="3" type="ORF">SAMN05877838_0046</name>
</gene>
<dbReference type="Proteomes" id="UP000219465">
    <property type="component" value="Unassembled WGS sequence"/>
</dbReference>
<protein>
    <submittedName>
        <fullName evidence="3">PilZ domain-containing protein</fullName>
    </submittedName>
</protein>
<dbReference type="AlphaFoldDB" id="A0A286HKK3"/>
<organism evidence="3 4">
    <name type="scientific">Hoeflea halophila</name>
    <dbReference type="NCBI Taxonomy" id="714899"/>
    <lineage>
        <taxon>Bacteria</taxon>
        <taxon>Pseudomonadati</taxon>
        <taxon>Pseudomonadota</taxon>
        <taxon>Alphaproteobacteria</taxon>
        <taxon>Hyphomicrobiales</taxon>
        <taxon>Rhizobiaceae</taxon>
        <taxon>Hoeflea</taxon>
    </lineage>
</organism>
<dbReference type="RefSeq" id="WP_179758895.1">
    <property type="nucleotide sequence ID" value="NZ_OCPC01000001.1"/>
</dbReference>
<proteinExistence type="predicted"/>
<dbReference type="SUPFAM" id="SSF141371">
    <property type="entry name" value="PilZ domain-like"/>
    <property type="match status" value="1"/>
</dbReference>
<sequence length="203" mass="22562">MLTAQSASHATATNGAEERRFHRVTISAQGRFMRADHSEHDCIVDSMSPFDAVISSGARPEAGERIVAYIDYIGRIEGKVTETGPRSFTLSLNATDRKRDKLSAQLTWLANKHELGLPEDRRHERVSPSNPVSEIKLDDGRRYPCRIIDLSVSGAAVEIDVRPAFGTMVVLGNMRGRVVRHFQEGIAMEFMTLQPEGTIDRIS</sequence>
<dbReference type="EMBL" id="OCPC01000001">
    <property type="protein sequence ID" value="SOE08335.1"/>
    <property type="molecule type" value="Genomic_DNA"/>
</dbReference>
<feature type="region of interest" description="Disordered" evidence="1">
    <location>
        <begin position="1"/>
        <end position="20"/>
    </location>
</feature>
<feature type="compositionally biased region" description="Polar residues" evidence="1">
    <location>
        <begin position="1"/>
        <end position="14"/>
    </location>
</feature>
<evidence type="ECO:0000313" key="3">
    <source>
        <dbReference type="EMBL" id="SOE08335.1"/>
    </source>
</evidence>
<evidence type="ECO:0000259" key="2">
    <source>
        <dbReference type="PROSITE" id="PS50835"/>
    </source>
</evidence>
<evidence type="ECO:0000256" key="1">
    <source>
        <dbReference type="SAM" id="MobiDB-lite"/>
    </source>
</evidence>
<dbReference type="InterPro" id="IPR007110">
    <property type="entry name" value="Ig-like_dom"/>
</dbReference>
<dbReference type="PROSITE" id="PS50835">
    <property type="entry name" value="IG_LIKE"/>
    <property type="match status" value="1"/>
</dbReference>
<name>A0A286HKK3_9HYPH</name>
<reference evidence="4" key="1">
    <citation type="submission" date="2017-08" db="EMBL/GenBank/DDBJ databases">
        <authorList>
            <person name="Varghese N."/>
            <person name="Submissions S."/>
        </authorList>
    </citation>
    <scope>NUCLEOTIDE SEQUENCE [LARGE SCALE GENOMIC DNA]</scope>
    <source>
        <strain evidence="4">KCTC 23107</strain>
    </source>
</reference>
<dbReference type="Pfam" id="PF07238">
    <property type="entry name" value="PilZ"/>
    <property type="match status" value="1"/>
</dbReference>
<dbReference type="InterPro" id="IPR009875">
    <property type="entry name" value="PilZ_domain"/>
</dbReference>
<feature type="domain" description="Ig-like" evidence="2">
    <location>
        <begin position="60"/>
        <end position="162"/>
    </location>
</feature>
<dbReference type="Gene3D" id="2.40.10.220">
    <property type="entry name" value="predicted glycosyltransferase like domains"/>
    <property type="match status" value="1"/>
</dbReference>
<evidence type="ECO:0000313" key="4">
    <source>
        <dbReference type="Proteomes" id="UP000219465"/>
    </source>
</evidence>
<keyword evidence="4" id="KW-1185">Reference proteome</keyword>
<dbReference type="GO" id="GO:0035438">
    <property type="term" value="F:cyclic-di-GMP binding"/>
    <property type="evidence" value="ECO:0007669"/>
    <property type="project" value="InterPro"/>
</dbReference>